<dbReference type="Gene3D" id="3.10.520.10">
    <property type="entry name" value="ApbE-like domains"/>
    <property type="match status" value="1"/>
</dbReference>
<organism evidence="1 2">
    <name type="scientific">Desulfurobacterium pacificum</name>
    <dbReference type="NCBI Taxonomy" id="240166"/>
    <lineage>
        <taxon>Bacteria</taxon>
        <taxon>Pseudomonadati</taxon>
        <taxon>Aquificota</taxon>
        <taxon>Aquificia</taxon>
        <taxon>Desulfurobacteriales</taxon>
        <taxon>Desulfurobacteriaceae</taxon>
        <taxon>Desulfurobacterium</taxon>
    </lineage>
</organism>
<reference evidence="1 2" key="1">
    <citation type="submission" date="2017-05" db="EMBL/GenBank/DDBJ databases">
        <authorList>
            <person name="Varghese N."/>
            <person name="Submissions S."/>
        </authorList>
    </citation>
    <scope>NUCLEOTIDE SEQUENCE [LARGE SCALE GENOMIC DNA]</scope>
    <source>
        <strain evidence="1 2">DSM 15522</strain>
    </source>
</reference>
<protein>
    <submittedName>
        <fullName evidence="1">Uncharacterized protein</fullName>
    </submittedName>
</protein>
<dbReference type="InterPro" id="IPR003374">
    <property type="entry name" value="ApbE-like_sf"/>
</dbReference>
<keyword evidence="2" id="KW-1185">Reference proteome</keyword>
<gene>
    <name evidence="1" type="ORF">SAMN06265339_0578</name>
</gene>
<dbReference type="EMBL" id="FXUB01000001">
    <property type="protein sequence ID" value="SMP08150.1"/>
    <property type="molecule type" value="Genomic_DNA"/>
</dbReference>
<evidence type="ECO:0000313" key="1">
    <source>
        <dbReference type="EMBL" id="SMP08150.1"/>
    </source>
</evidence>
<accession>A0ABY1NGE8</accession>
<name>A0ABY1NGE8_9BACT</name>
<evidence type="ECO:0000313" key="2">
    <source>
        <dbReference type="Proteomes" id="UP001157911"/>
    </source>
</evidence>
<sequence length="248" mass="27521">MLKKPKPEKRFYRKWEKRKGFKSFEIVSGESDIFISVPEKHYSEELKKTLLNRLITLREQILSFSNKHREFLTSLTPVKIPPLSPAIINYMAKSAKEIGVGPMAGVAGAINFYLSETLKERGIDEFFIENGGDTYFSSKSPVTVGIITGSPNIDGKIGIKLAPGTWSVCSSSSKIGHSLSLGRTQLVTVVAKDPAIADCAATFLANSKSVEEVQERFKKIKDKITGFLSFIDNKFAFYGLELTAVKTR</sequence>
<dbReference type="SUPFAM" id="SSF143631">
    <property type="entry name" value="ApbE-like"/>
    <property type="match status" value="1"/>
</dbReference>
<dbReference type="RefSeq" id="WP_283400080.1">
    <property type="nucleotide sequence ID" value="NZ_FXUB01000001.1"/>
</dbReference>
<dbReference type="Proteomes" id="UP001157911">
    <property type="component" value="Unassembled WGS sequence"/>
</dbReference>
<proteinExistence type="predicted"/>
<comment type="caution">
    <text evidence="1">The sequence shown here is derived from an EMBL/GenBank/DDBJ whole genome shotgun (WGS) entry which is preliminary data.</text>
</comment>